<accession>E0I4E4</accession>
<dbReference type="eggNOG" id="COG0614">
    <property type="taxonomic scope" value="Bacteria"/>
</dbReference>
<evidence type="ECO:0000256" key="3">
    <source>
        <dbReference type="SAM" id="MobiDB-lite"/>
    </source>
</evidence>
<dbReference type="OrthoDB" id="9816357at2"/>
<organism evidence="6 7">
    <name type="scientific">Paenibacillus curdlanolyticus YK9</name>
    <dbReference type="NCBI Taxonomy" id="717606"/>
    <lineage>
        <taxon>Bacteria</taxon>
        <taxon>Bacillati</taxon>
        <taxon>Bacillota</taxon>
        <taxon>Bacilli</taxon>
        <taxon>Bacillales</taxon>
        <taxon>Paenibacillaceae</taxon>
        <taxon>Paenibacillus</taxon>
    </lineage>
</organism>
<reference evidence="6 7" key="1">
    <citation type="submission" date="2010-07" db="EMBL/GenBank/DDBJ databases">
        <title>The draft genome of Paenibacillus curdlanolyticus YK9.</title>
        <authorList>
            <consortium name="US DOE Joint Genome Institute (JGI-PGF)"/>
            <person name="Lucas S."/>
            <person name="Copeland A."/>
            <person name="Lapidus A."/>
            <person name="Cheng J.-F."/>
            <person name="Bruce D."/>
            <person name="Goodwin L."/>
            <person name="Pitluck S."/>
            <person name="Land M.L."/>
            <person name="Hauser L."/>
            <person name="Chang Y.-J."/>
            <person name="Jeffries C."/>
            <person name="Anderson I.J."/>
            <person name="Johnson E."/>
            <person name="Loganathan U."/>
            <person name="Mulhopadhyay B."/>
            <person name="Kyrpides N."/>
            <person name="Woyke T.J."/>
        </authorList>
    </citation>
    <scope>NUCLEOTIDE SEQUENCE [LARGE SCALE GENOMIC DNA]</scope>
    <source>
        <strain evidence="6 7">YK9</strain>
    </source>
</reference>
<keyword evidence="2 4" id="KW-0732">Signal</keyword>
<evidence type="ECO:0000256" key="2">
    <source>
        <dbReference type="ARBA" id="ARBA00022729"/>
    </source>
</evidence>
<proteinExistence type="inferred from homology"/>
<dbReference type="InterPro" id="IPR050902">
    <property type="entry name" value="ABC_Transporter_SBP"/>
</dbReference>
<dbReference type="PANTHER" id="PTHR30535">
    <property type="entry name" value="VITAMIN B12-BINDING PROTEIN"/>
    <property type="match status" value="1"/>
</dbReference>
<evidence type="ECO:0000259" key="5">
    <source>
        <dbReference type="PROSITE" id="PS50983"/>
    </source>
</evidence>
<gene>
    <name evidence="6" type="ORF">PaecuDRAFT_0669</name>
</gene>
<dbReference type="RefSeq" id="WP_006036684.1">
    <property type="nucleotide sequence ID" value="NZ_AEDD01000001.1"/>
</dbReference>
<dbReference type="SUPFAM" id="SSF53807">
    <property type="entry name" value="Helical backbone' metal receptor"/>
    <property type="match status" value="1"/>
</dbReference>
<sequence>MIRDSKWLAGMKRLSLLAAVLMLALLAACGSNTKSEAEKAPATQETASTDAGSKEPAQDEQTPATTVYPLTVKDDSGTELTFNEAPKRIVSLLPSETETVFAIGAGDRVVGVDENSNYPEEATKLEKVGDMTSNIEKIVALKPDLVLASVSMNAQAIEQLRGLKLNVYATEPKTYEAVVAKIRNIGKVLDLQKSAADTASHMEQVKAEVIDKVKSAKKPKVLLEFSPGYTVGKGEFLDELVTLAGGENIATGNGWYQFDAEQIVKSNPDVIVYSSWFESPNAILEGINARPAWKAIDAVKNNRLVEVPADPLSRVGPRLADGLQSLAKAIHPELFQ</sequence>
<feature type="region of interest" description="Disordered" evidence="3">
    <location>
        <begin position="35"/>
        <end position="68"/>
    </location>
</feature>
<dbReference type="PROSITE" id="PS51257">
    <property type="entry name" value="PROKAR_LIPOPROTEIN"/>
    <property type="match status" value="1"/>
</dbReference>
<feature type="signal peptide" evidence="4">
    <location>
        <begin position="1"/>
        <end position="27"/>
    </location>
</feature>
<keyword evidence="7" id="KW-1185">Reference proteome</keyword>
<dbReference type="InterPro" id="IPR002491">
    <property type="entry name" value="ABC_transptr_periplasmic_BD"/>
</dbReference>
<protein>
    <submittedName>
        <fullName evidence="6">Periplasmic binding protein</fullName>
    </submittedName>
</protein>
<evidence type="ECO:0000256" key="4">
    <source>
        <dbReference type="SAM" id="SignalP"/>
    </source>
</evidence>
<dbReference type="PROSITE" id="PS50983">
    <property type="entry name" value="FE_B12_PBP"/>
    <property type="match status" value="1"/>
</dbReference>
<dbReference type="STRING" id="717606.PaecuDRAFT_0669"/>
<dbReference type="Pfam" id="PF01497">
    <property type="entry name" value="Peripla_BP_2"/>
    <property type="match status" value="1"/>
</dbReference>
<evidence type="ECO:0000256" key="1">
    <source>
        <dbReference type="ARBA" id="ARBA00008814"/>
    </source>
</evidence>
<feature type="domain" description="Fe/B12 periplasmic-binding" evidence="5">
    <location>
        <begin position="88"/>
        <end position="334"/>
    </location>
</feature>
<dbReference type="PANTHER" id="PTHR30535:SF34">
    <property type="entry name" value="MOLYBDATE-BINDING PROTEIN MOLA"/>
    <property type="match status" value="1"/>
</dbReference>
<dbReference type="InterPro" id="IPR054828">
    <property type="entry name" value="Vit_B12_bind_prot"/>
</dbReference>
<evidence type="ECO:0000313" key="7">
    <source>
        <dbReference type="Proteomes" id="UP000005387"/>
    </source>
</evidence>
<evidence type="ECO:0000313" key="6">
    <source>
        <dbReference type="EMBL" id="EFM13158.1"/>
    </source>
</evidence>
<feature type="chain" id="PRO_5038431635" evidence="4">
    <location>
        <begin position="28"/>
        <end position="336"/>
    </location>
</feature>
<dbReference type="Proteomes" id="UP000005387">
    <property type="component" value="Unassembled WGS sequence"/>
</dbReference>
<name>E0I4E4_9BACL</name>
<dbReference type="CDD" id="cd01143">
    <property type="entry name" value="YvrC"/>
    <property type="match status" value="1"/>
</dbReference>
<dbReference type="NCBIfam" id="NF038402">
    <property type="entry name" value="TroA_like"/>
    <property type="match status" value="1"/>
</dbReference>
<dbReference type="EMBL" id="AEDD01000001">
    <property type="protein sequence ID" value="EFM13158.1"/>
    <property type="molecule type" value="Genomic_DNA"/>
</dbReference>
<comment type="similarity">
    <text evidence="1">Belongs to the bacterial solute-binding protein 8 family.</text>
</comment>
<dbReference type="AlphaFoldDB" id="E0I4E4"/>
<dbReference type="Gene3D" id="3.40.50.1980">
    <property type="entry name" value="Nitrogenase molybdenum iron protein domain"/>
    <property type="match status" value="2"/>
</dbReference>
<dbReference type="GO" id="GO:0071281">
    <property type="term" value="P:cellular response to iron ion"/>
    <property type="evidence" value="ECO:0007669"/>
    <property type="project" value="TreeGrafter"/>
</dbReference>